<evidence type="ECO:0000256" key="3">
    <source>
        <dbReference type="ARBA" id="ARBA00023136"/>
    </source>
</evidence>
<evidence type="ECO:0000313" key="7">
    <source>
        <dbReference type="Proteomes" id="UP000223606"/>
    </source>
</evidence>
<dbReference type="InterPro" id="IPR039910">
    <property type="entry name" value="D15-like"/>
</dbReference>
<reference evidence="7" key="1">
    <citation type="submission" date="2017-09" db="EMBL/GenBank/DDBJ databases">
        <title>Genome sequence of Nannocystis excedens DSM 71.</title>
        <authorList>
            <person name="Blom J."/>
        </authorList>
    </citation>
    <scope>NUCLEOTIDE SEQUENCE [LARGE SCALE GENOMIC DNA]</scope>
    <source>
        <strain evidence="7">type strain: E19</strain>
    </source>
</reference>
<dbReference type="Gene3D" id="2.40.160.50">
    <property type="entry name" value="membrane protein fhac: a member of the omp85/tpsb transporter family"/>
    <property type="match status" value="1"/>
</dbReference>
<dbReference type="InterPro" id="IPR034746">
    <property type="entry name" value="POTRA"/>
</dbReference>
<dbReference type="PANTHER" id="PTHR12815:SF42">
    <property type="entry name" value="BACTERIAL SURFACE ANTIGEN (D15) DOMAIN-CONTAINING PROTEIN"/>
    <property type="match status" value="1"/>
</dbReference>
<gene>
    <name evidence="6" type="primary">tamA</name>
    <name evidence="6" type="ORF">HDIA_2538</name>
</gene>
<protein>
    <submittedName>
        <fullName evidence="6">Autotransporter assembly factor TamA</fullName>
    </submittedName>
</protein>
<dbReference type="PANTHER" id="PTHR12815">
    <property type="entry name" value="SORTING AND ASSEMBLY MACHINERY SAMM50 PROTEIN FAMILY MEMBER"/>
    <property type="match status" value="1"/>
</dbReference>
<dbReference type="Pfam" id="PF01103">
    <property type="entry name" value="Omp85"/>
    <property type="match status" value="1"/>
</dbReference>
<evidence type="ECO:0000259" key="5">
    <source>
        <dbReference type="PROSITE" id="PS51779"/>
    </source>
</evidence>
<dbReference type="AlphaFoldDB" id="A0A2C9D7C5"/>
<keyword evidence="4" id="KW-0732">Signal</keyword>
<evidence type="ECO:0000256" key="1">
    <source>
        <dbReference type="ARBA" id="ARBA00004370"/>
    </source>
</evidence>
<proteinExistence type="predicted"/>
<keyword evidence="3" id="KW-0472">Membrane</keyword>
<dbReference type="Proteomes" id="UP000223606">
    <property type="component" value="Chromosome 1"/>
</dbReference>
<dbReference type="InterPro" id="IPR000184">
    <property type="entry name" value="Bac_surfAg_D15"/>
</dbReference>
<evidence type="ECO:0000313" key="6">
    <source>
        <dbReference type="EMBL" id="SON56079.1"/>
    </source>
</evidence>
<name>A0A2C9D7C5_9HYPH</name>
<accession>A0A2C9D7C5</accession>
<evidence type="ECO:0000256" key="2">
    <source>
        <dbReference type="ARBA" id="ARBA00022452"/>
    </source>
</evidence>
<keyword evidence="7" id="KW-1185">Reference proteome</keyword>
<comment type="subcellular location">
    <subcellularLocation>
        <location evidence="1">Membrane</location>
    </subcellularLocation>
</comment>
<feature type="domain" description="POTRA" evidence="5">
    <location>
        <begin position="243"/>
        <end position="317"/>
    </location>
</feature>
<dbReference type="PROSITE" id="PS51779">
    <property type="entry name" value="POTRA"/>
    <property type="match status" value="1"/>
</dbReference>
<dbReference type="Gene3D" id="3.10.20.310">
    <property type="entry name" value="membrane protein fhac"/>
    <property type="match status" value="1"/>
</dbReference>
<evidence type="ECO:0000256" key="4">
    <source>
        <dbReference type="SAM" id="SignalP"/>
    </source>
</evidence>
<dbReference type="Pfam" id="PF07244">
    <property type="entry name" value="POTRA"/>
    <property type="match status" value="1"/>
</dbReference>
<feature type="chain" id="PRO_5012790504" evidence="4">
    <location>
        <begin position="23"/>
        <end position="641"/>
    </location>
</feature>
<keyword evidence="2" id="KW-1134">Transmembrane beta strand</keyword>
<dbReference type="KEGG" id="hdi:HDIA_2538"/>
<organism evidence="6 7">
    <name type="scientific">Hartmannibacter diazotrophicus</name>
    <dbReference type="NCBI Taxonomy" id="1482074"/>
    <lineage>
        <taxon>Bacteria</taxon>
        <taxon>Pseudomonadati</taxon>
        <taxon>Pseudomonadota</taxon>
        <taxon>Alphaproteobacteria</taxon>
        <taxon>Hyphomicrobiales</taxon>
        <taxon>Pleomorphomonadaceae</taxon>
        <taxon>Hartmannibacter</taxon>
    </lineage>
</organism>
<dbReference type="GO" id="GO:0019867">
    <property type="term" value="C:outer membrane"/>
    <property type="evidence" value="ECO:0007669"/>
    <property type="project" value="InterPro"/>
</dbReference>
<dbReference type="InterPro" id="IPR010827">
    <property type="entry name" value="BamA/TamA_POTRA"/>
</dbReference>
<sequence>MPTERKSLILKSLMTCSMAALAFVPVIPAPAFAFEIFGYTFFESKKSAESESPDAQHYTIELDIASDSDDLKNRVESASLLYSGRDSTPPPSSAAFLSRLDAEYGRIVAALYTEGYYGGTVAITVDGKDASAIPLDAELPKTPVVKIDVNPGRQFRFGQVDISGRAPQPPPKDDRPEKTIEELGLVPGQVAKSTIVLQSEQSLIDEWRQLGYPKANIALRDAVADHPTDTLDVSVGVASGPPAVYGDIGVTGTEKMNPDFIVKQSGLKPGQPYDPDDLAKAQKQLRRLQVFNAVRVVEGDTVAPDGGLPITLNVVERKRHLIGGGVSYSTTDGVGLDGYWEHRNLFGQAEKLRLDARVGGIQSVNPEDFTYALGATFTKPGIYTPTTDLIASILAQREVVDAYTEESVTGQLGFTHEFDDRLKGSVAGSLAFLKTDDNFGKRDFIFASLPSSLEYDGSNDEKNPTSGYRTKLSLEPFYEANFGNMGVIASLEGSVYVPLGERLVLAARAGAGSILGAPADELPASRLFLLGGGQSIRGYGYRNVGPRLANGDVVGGRSYVEGSVEMRIKVTDSIGVVPFVDAGNAFSSSYPDFSEPVKIGAGIGLRYDTGLGPIRVDAAVPLNPDNDDPNFAIYIGLGQAF</sequence>
<keyword evidence="2" id="KW-0812">Transmembrane</keyword>
<dbReference type="EMBL" id="LT960614">
    <property type="protein sequence ID" value="SON56079.1"/>
    <property type="molecule type" value="Genomic_DNA"/>
</dbReference>
<feature type="signal peptide" evidence="4">
    <location>
        <begin position="1"/>
        <end position="22"/>
    </location>
</feature>